<dbReference type="InterPro" id="IPR012338">
    <property type="entry name" value="Beta-lactam/transpept-like"/>
</dbReference>
<dbReference type="Gene3D" id="3.40.710.10">
    <property type="entry name" value="DD-peptidase/beta-lactamase superfamily"/>
    <property type="match status" value="1"/>
</dbReference>
<dbReference type="PANTHER" id="PTHR46825:SF9">
    <property type="entry name" value="BETA-LACTAMASE-RELATED DOMAIN-CONTAINING PROTEIN"/>
    <property type="match status" value="1"/>
</dbReference>
<comment type="caution">
    <text evidence="2">The sequence shown here is derived from an EMBL/GenBank/DDBJ whole genome shotgun (WGS) entry which is preliminary data.</text>
</comment>
<evidence type="ECO:0000313" key="2">
    <source>
        <dbReference type="EMBL" id="MDN4524030.1"/>
    </source>
</evidence>
<dbReference type="SUPFAM" id="SSF56601">
    <property type="entry name" value="beta-lactamase/transpeptidase-like"/>
    <property type="match status" value="1"/>
</dbReference>
<dbReference type="Proteomes" id="UP001172721">
    <property type="component" value="Unassembled WGS sequence"/>
</dbReference>
<gene>
    <name evidence="2" type="ORF">QYB97_06070</name>
</gene>
<keyword evidence="3" id="KW-1185">Reference proteome</keyword>
<dbReference type="Pfam" id="PF00144">
    <property type="entry name" value="Beta-lactamase"/>
    <property type="match status" value="1"/>
</dbReference>
<dbReference type="EMBL" id="JAUHTR010000002">
    <property type="protein sequence ID" value="MDN4524030.1"/>
    <property type="molecule type" value="Genomic_DNA"/>
</dbReference>
<evidence type="ECO:0000259" key="1">
    <source>
        <dbReference type="PROSITE" id="PS51272"/>
    </source>
</evidence>
<organism evidence="2 3">
    <name type="scientific">Fictibacillus fluitans</name>
    <dbReference type="NCBI Taxonomy" id="3058422"/>
    <lineage>
        <taxon>Bacteria</taxon>
        <taxon>Bacillati</taxon>
        <taxon>Bacillota</taxon>
        <taxon>Bacilli</taxon>
        <taxon>Bacillales</taxon>
        <taxon>Fictibacillaceae</taxon>
        <taxon>Fictibacillus</taxon>
    </lineage>
</organism>
<protein>
    <submittedName>
        <fullName evidence="2">Beta-lactamase family protein</fullName>
    </submittedName>
</protein>
<proteinExistence type="predicted"/>
<dbReference type="InterPro" id="IPR001466">
    <property type="entry name" value="Beta-lactam-related"/>
</dbReference>
<dbReference type="PROSITE" id="PS51272">
    <property type="entry name" value="SLH"/>
    <property type="match status" value="1"/>
</dbReference>
<dbReference type="InterPro" id="IPR050491">
    <property type="entry name" value="AmpC-like"/>
</dbReference>
<dbReference type="PROSITE" id="PS51257">
    <property type="entry name" value="PROKAR_LIPOPROTEIN"/>
    <property type="match status" value="1"/>
</dbReference>
<dbReference type="PANTHER" id="PTHR46825">
    <property type="entry name" value="D-ALANYL-D-ALANINE-CARBOXYPEPTIDASE/ENDOPEPTIDASE AMPH"/>
    <property type="match status" value="1"/>
</dbReference>
<evidence type="ECO:0000313" key="3">
    <source>
        <dbReference type="Proteomes" id="UP001172721"/>
    </source>
</evidence>
<reference evidence="2" key="1">
    <citation type="submission" date="2023-07" db="EMBL/GenBank/DDBJ databases">
        <title>Fictibacillus sp. isolated from freshwater pond.</title>
        <authorList>
            <person name="Kirdat K."/>
            <person name="Bhat A."/>
            <person name="Mourya A."/>
            <person name="Yadav A."/>
        </authorList>
    </citation>
    <scope>NUCLEOTIDE SEQUENCE</scope>
    <source>
        <strain evidence="2">NE201</strain>
    </source>
</reference>
<accession>A0ABT8HU69</accession>
<dbReference type="InterPro" id="IPR001119">
    <property type="entry name" value="SLH_dom"/>
</dbReference>
<feature type="domain" description="SLH" evidence="1">
    <location>
        <begin position="552"/>
        <end position="615"/>
    </location>
</feature>
<name>A0ABT8HU69_9BACL</name>
<sequence length="675" mass="75437">MNNKRRLNNVKKYSSILTGVVAVSLLITGCGTKAAPHDSGAKVQAAKVAPLNKKDLTAFADQFFNRKDIKKMYPGLVVTVVQGEKVLLNKGYGVRDTEKKLPVNPDQTLFRIGSVTKSLTATALMKLVDEGKFNLNDDIRKYIPEMKFKNPYTEPVQVKNLLLHNTGFESRDPNIDDIHGDLKTYYPLKQYIKNNFPPVVRKPGTSYMYDNFASLLQGYIVEKVSGQRYEDYMKKTIFTPLQMKNTTSVFQESIVPQLAAGYSPDGKPVGLYAVKPSNLPNGGAFSTGSDMAKFMMMQLNGGNYKGISVISKRTADMMHVFKQQISPGFRDTTYGFEAPYFSPSKERVVSKAGDAPGFSSYMWLLPQKKVGVFIANNTNGGPREEFYRAFMNKYYPSKAVKEMYLKSSAKKLAKFEGVYRDLRGKTNVSEIKAAGNGVLNITYYESPPRTFRQVKPLVFKEPSSGKYLVFREKNGKIDYVKDVTRARYSEKLNIKSFKDVPVSDPYAKYIRTLQILGSAEGKRGHTFGGKETLSQAEFIAMMLKSITYKGSQNPGVFTDTAGHKYGSYVQFAVELGIITPDQSKRFYPDRQISRQEAATFAYRLLATKGVPKGEAKLVGDTDPWAVEAVKTIVANHLYGPDVQPEKDGSVNYHSKQSMKRQEAAALIAKIINPNL</sequence>
<dbReference type="RefSeq" id="WP_301165085.1">
    <property type="nucleotide sequence ID" value="NZ_JAUHTR010000002.1"/>
</dbReference>
<dbReference type="Pfam" id="PF00395">
    <property type="entry name" value="SLH"/>
    <property type="match status" value="1"/>
</dbReference>